<reference evidence="1" key="1">
    <citation type="submission" date="2022-06" db="EMBL/GenBank/DDBJ databases">
        <title>Phylogenomic reconstructions and comparative analyses of Kickxellomycotina fungi.</title>
        <authorList>
            <person name="Reynolds N.K."/>
            <person name="Stajich J.E."/>
            <person name="Barry K."/>
            <person name="Grigoriev I.V."/>
            <person name="Crous P."/>
            <person name="Smith M.E."/>
        </authorList>
    </citation>
    <scope>NUCLEOTIDE SEQUENCE</scope>
    <source>
        <strain evidence="1">RSA 2271</strain>
    </source>
</reference>
<comment type="caution">
    <text evidence="1">The sequence shown here is derived from an EMBL/GenBank/DDBJ whole genome shotgun (WGS) entry which is preliminary data.</text>
</comment>
<proteinExistence type="predicted"/>
<protein>
    <submittedName>
        <fullName evidence="1">Uncharacterized protein</fullName>
    </submittedName>
</protein>
<dbReference type="EMBL" id="JAMZIH010009310">
    <property type="protein sequence ID" value="KAJ1670348.1"/>
    <property type="molecule type" value="Genomic_DNA"/>
</dbReference>
<evidence type="ECO:0000313" key="2">
    <source>
        <dbReference type="Proteomes" id="UP001145114"/>
    </source>
</evidence>
<sequence>ESGYFHYPTESIINSDVFEATTAATSSDAWKNDASDGDPADSEHSQSPEKQSVSPIASPEANETTIASNSP</sequence>
<organism evidence="1 2">
    <name type="scientific">Spiromyces aspiralis</name>
    <dbReference type="NCBI Taxonomy" id="68401"/>
    <lineage>
        <taxon>Eukaryota</taxon>
        <taxon>Fungi</taxon>
        <taxon>Fungi incertae sedis</taxon>
        <taxon>Zoopagomycota</taxon>
        <taxon>Kickxellomycotina</taxon>
        <taxon>Kickxellomycetes</taxon>
        <taxon>Kickxellales</taxon>
        <taxon>Kickxellaceae</taxon>
        <taxon>Spiromyces</taxon>
    </lineage>
</organism>
<feature type="non-terminal residue" evidence="1">
    <location>
        <position position="1"/>
    </location>
</feature>
<accession>A0ACC1HC49</accession>
<dbReference type="Proteomes" id="UP001145114">
    <property type="component" value="Unassembled WGS sequence"/>
</dbReference>
<evidence type="ECO:0000313" key="1">
    <source>
        <dbReference type="EMBL" id="KAJ1670348.1"/>
    </source>
</evidence>
<keyword evidence="2" id="KW-1185">Reference proteome</keyword>
<name>A0ACC1HC49_9FUNG</name>
<gene>
    <name evidence="1" type="ORF">EV182_008268</name>
</gene>